<dbReference type="GO" id="GO:0009089">
    <property type="term" value="P:lysine biosynthetic process via diaminopimelate"/>
    <property type="evidence" value="ECO:0007669"/>
    <property type="project" value="InterPro"/>
</dbReference>
<dbReference type="EMBL" id="CAEZXY010000158">
    <property type="protein sequence ID" value="CAB4725659.1"/>
    <property type="molecule type" value="Genomic_DNA"/>
</dbReference>
<keyword evidence="5" id="KW-0028">Amino-acid biosynthesis</keyword>
<dbReference type="GO" id="GO:0005829">
    <property type="term" value="C:cytosol"/>
    <property type="evidence" value="ECO:0007669"/>
    <property type="project" value="TreeGrafter"/>
</dbReference>
<evidence type="ECO:0000256" key="10">
    <source>
        <dbReference type="ARBA" id="ARBA00023154"/>
    </source>
</evidence>
<dbReference type="FunFam" id="3.40.1160.10:FF:000002">
    <property type="entry name" value="Aspartokinase"/>
    <property type="match status" value="1"/>
</dbReference>
<dbReference type="PIRSF" id="PIRSF000726">
    <property type="entry name" value="Asp_kin"/>
    <property type="match status" value="1"/>
</dbReference>
<evidence type="ECO:0000256" key="7">
    <source>
        <dbReference type="ARBA" id="ARBA00022741"/>
    </source>
</evidence>
<evidence type="ECO:0000256" key="4">
    <source>
        <dbReference type="ARBA" id="ARBA00013059"/>
    </source>
</evidence>
<dbReference type="GO" id="GO:0009088">
    <property type="term" value="P:threonine biosynthetic process"/>
    <property type="evidence" value="ECO:0007669"/>
    <property type="project" value="UniProtKB-UniPathway"/>
</dbReference>
<accession>A0A6J6APQ4</accession>
<dbReference type="Pfam" id="PF00696">
    <property type="entry name" value="AA_kinase"/>
    <property type="match status" value="1"/>
</dbReference>
<reference evidence="14" key="1">
    <citation type="submission" date="2020-05" db="EMBL/GenBank/DDBJ databases">
        <authorList>
            <person name="Chiriac C."/>
            <person name="Salcher M."/>
            <person name="Ghai R."/>
            <person name="Kavagutti S V."/>
        </authorList>
    </citation>
    <scope>NUCLEOTIDE SEQUENCE</scope>
</reference>
<dbReference type="EMBL" id="CAESAL010000013">
    <property type="protein sequence ID" value="CAB4335896.1"/>
    <property type="molecule type" value="Genomic_DNA"/>
</dbReference>
<dbReference type="UniPathway" id="UPA00051">
    <property type="reaction ID" value="UER00462"/>
</dbReference>
<dbReference type="InterPro" id="IPR036393">
    <property type="entry name" value="AceGlu_kinase-like_sf"/>
</dbReference>
<keyword evidence="7" id="KW-0547">Nucleotide-binding</keyword>
<dbReference type="EMBL" id="CAFAAM010000219">
    <property type="protein sequence ID" value="CAB4814860.1"/>
    <property type="molecule type" value="Genomic_DNA"/>
</dbReference>
<evidence type="ECO:0000259" key="12">
    <source>
        <dbReference type="PROSITE" id="PS51671"/>
    </source>
</evidence>
<keyword evidence="8" id="KW-0418">Kinase</keyword>
<dbReference type="SUPFAM" id="SSF55021">
    <property type="entry name" value="ACT-like"/>
    <property type="match status" value="2"/>
</dbReference>
<comment type="pathway">
    <text evidence="1">Amino-acid biosynthesis; L-methionine biosynthesis via de novo pathway; L-homoserine from L-aspartate: step 1/3.</text>
</comment>
<organism evidence="14">
    <name type="scientific">freshwater metagenome</name>
    <dbReference type="NCBI Taxonomy" id="449393"/>
    <lineage>
        <taxon>unclassified sequences</taxon>
        <taxon>metagenomes</taxon>
        <taxon>ecological metagenomes</taxon>
    </lineage>
</organism>
<evidence type="ECO:0000256" key="2">
    <source>
        <dbReference type="ARBA" id="ARBA00005139"/>
    </source>
</evidence>
<evidence type="ECO:0000256" key="1">
    <source>
        <dbReference type="ARBA" id="ARBA00004986"/>
    </source>
</evidence>
<dbReference type="GO" id="GO:0005524">
    <property type="term" value="F:ATP binding"/>
    <property type="evidence" value="ECO:0007669"/>
    <property type="project" value="UniProtKB-KW"/>
</dbReference>
<dbReference type="EMBL" id="CAFBNJ010000032">
    <property type="protein sequence ID" value="CAB4950382.1"/>
    <property type="molecule type" value="Genomic_DNA"/>
</dbReference>
<feature type="domain" description="ACT" evidence="12">
    <location>
        <begin position="344"/>
        <end position="410"/>
    </location>
</feature>
<evidence type="ECO:0000313" key="14">
    <source>
        <dbReference type="EMBL" id="CAB4371853.1"/>
    </source>
</evidence>
<name>A0A6J6APQ4_9ZZZZ</name>
<dbReference type="InterPro" id="IPR054352">
    <property type="entry name" value="ACT_Aspartokinase"/>
</dbReference>
<dbReference type="UniPathway" id="UPA00050">
    <property type="reaction ID" value="UER00461"/>
</dbReference>
<dbReference type="InterPro" id="IPR002912">
    <property type="entry name" value="ACT_dom"/>
</dbReference>
<dbReference type="Gene3D" id="3.40.1160.10">
    <property type="entry name" value="Acetylglutamate kinase-like"/>
    <property type="match status" value="1"/>
</dbReference>
<dbReference type="EMBL" id="CAEUNJ010000044">
    <property type="protein sequence ID" value="CAB4371853.1"/>
    <property type="molecule type" value="Genomic_DNA"/>
</dbReference>
<dbReference type="InterPro" id="IPR001341">
    <property type="entry name" value="Asp_kinase"/>
</dbReference>
<evidence type="ECO:0000313" key="17">
    <source>
        <dbReference type="EMBL" id="CAB4725659.1"/>
    </source>
</evidence>
<proteinExistence type="inferred from homology"/>
<dbReference type="InterPro" id="IPR045865">
    <property type="entry name" value="ACT-like_dom_sf"/>
</dbReference>
<evidence type="ECO:0000313" key="16">
    <source>
        <dbReference type="EMBL" id="CAB4623823.1"/>
    </source>
</evidence>
<evidence type="ECO:0000313" key="13">
    <source>
        <dbReference type="EMBL" id="CAB4335896.1"/>
    </source>
</evidence>
<dbReference type="SUPFAM" id="SSF53633">
    <property type="entry name" value="Carbamate kinase-like"/>
    <property type="match status" value="1"/>
</dbReference>
<dbReference type="EMBL" id="CAFBRD010000208">
    <property type="protein sequence ID" value="CAB5078926.1"/>
    <property type="molecule type" value="Genomic_DNA"/>
</dbReference>
<evidence type="ECO:0000313" key="18">
    <source>
        <dbReference type="EMBL" id="CAB4793881.1"/>
    </source>
</evidence>
<keyword evidence="10" id="KW-0457">Lysine biosynthesis</keyword>
<evidence type="ECO:0000313" key="20">
    <source>
        <dbReference type="EMBL" id="CAB4950382.1"/>
    </source>
</evidence>
<dbReference type="InterPro" id="IPR005260">
    <property type="entry name" value="Asp_kin_monofn"/>
</dbReference>
<dbReference type="InterPro" id="IPR018042">
    <property type="entry name" value="Aspartate_kinase_CS"/>
</dbReference>
<dbReference type="NCBIfam" id="NF005154">
    <property type="entry name" value="PRK06635.1-2"/>
    <property type="match status" value="1"/>
</dbReference>
<dbReference type="GO" id="GO:0009090">
    <property type="term" value="P:homoserine biosynthetic process"/>
    <property type="evidence" value="ECO:0007669"/>
    <property type="project" value="TreeGrafter"/>
</dbReference>
<evidence type="ECO:0000256" key="8">
    <source>
        <dbReference type="ARBA" id="ARBA00022777"/>
    </source>
</evidence>
<dbReference type="EMBL" id="CAEZTY010000002">
    <property type="protein sequence ID" value="CAB4575053.1"/>
    <property type="molecule type" value="Genomic_DNA"/>
</dbReference>
<evidence type="ECO:0000313" key="15">
    <source>
        <dbReference type="EMBL" id="CAB4575053.1"/>
    </source>
</evidence>
<comment type="similarity">
    <text evidence="3">Belongs to the aspartokinase family.</text>
</comment>
<dbReference type="Pfam" id="PF22468">
    <property type="entry name" value="ACT_9"/>
    <property type="match status" value="2"/>
</dbReference>
<evidence type="ECO:0000256" key="3">
    <source>
        <dbReference type="ARBA" id="ARBA00010122"/>
    </source>
</evidence>
<evidence type="ECO:0000256" key="6">
    <source>
        <dbReference type="ARBA" id="ARBA00022679"/>
    </source>
</evidence>
<dbReference type="FunFam" id="3.30.2130.10:FF:000002">
    <property type="entry name" value="Aspartokinase"/>
    <property type="match status" value="1"/>
</dbReference>
<sequence>MALLVQKFGGTSVGDPERMRAVAGHVARTVREGNQVVVVISAMGKETDDLLRIAAEVSSTRPGREMDMLVTAGERKAMALLCMAIADTGIEAESFTGSQAGFLTDSTHRNAKIVDVKPARVVEALAAGRVAVVGGAQGVSPEFNVTFLGRGGSDTTAVALAHALGADSCELYTDVTGVFTTDPRIVANARKMEKISFDELLEMTANGCPKPAMRSVEFARTHGVDLHVRSAFTWELGTIVTQEDETMEQAIVSAVVHDADEAKVTVGGAADRPGIAALMFRALADANINVDLIVQNTSDRGVTDISFTVPHSELDAAIAICEEHTADIGATHVTGDPAIARVSVVGAGMKSHPGVAATVFETLAANNINIEMIATSAIRVSCVVAEADIERAVISLHDAFGLADGPVYVD</sequence>
<dbReference type="EC" id="2.7.2.4" evidence="4"/>
<dbReference type="InterPro" id="IPR001048">
    <property type="entry name" value="Asp/Glu/Uridylate_kinase"/>
</dbReference>
<dbReference type="InterPro" id="IPR041740">
    <property type="entry name" value="AKii-LysC-BS"/>
</dbReference>
<dbReference type="CDD" id="cd04913">
    <property type="entry name" value="ACT_AKii-LysC-BS-like_1"/>
    <property type="match status" value="1"/>
</dbReference>
<evidence type="ECO:0000256" key="11">
    <source>
        <dbReference type="ARBA" id="ARBA00047872"/>
    </source>
</evidence>
<dbReference type="PANTHER" id="PTHR21499">
    <property type="entry name" value="ASPARTATE KINASE"/>
    <property type="match status" value="1"/>
</dbReference>
<dbReference type="CDD" id="cd04923">
    <property type="entry name" value="ACT_AK-LysC-DapG-like_2"/>
    <property type="match status" value="1"/>
</dbReference>
<dbReference type="CDD" id="cd04261">
    <property type="entry name" value="AAK_AKii-LysC-BS"/>
    <property type="match status" value="1"/>
</dbReference>
<dbReference type="NCBIfam" id="TIGR00657">
    <property type="entry name" value="asp_kinases"/>
    <property type="match status" value="1"/>
</dbReference>
<dbReference type="NCBIfam" id="NF005155">
    <property type="entry name" value="PRK06635.1-4"/>
    <property type="match status" value="1"/>
</dbReference>
<dbReference type="EMBL" id="CAEZVC010000057">
    <property type="protein sequence ID" value="CAB4623823.1"/>
    <property type="molecule type" value="Genomic_DNA"/>
</dbReference>
<dbReference type="PROSITE" id="PS51671">
    <property type="entry name" value="ACT"/>
    <property type="match status" value="2"/>
</dbReference>
<dbReference type="EMBL" id="CAFAAD010000072">
    <property type="protein sequence ID" value="CAB4793881.1"/>
    <property type="molecule type" value="Genomic_DNA"/>
</dbReference>
<keyword evidence="6" id="KW-0808">Transferase</keyword>
<dbReference type="GO" id="GO:0004072">
    <property type="term" value="F:aspartate kinase activity"/>
    <property type="evidence" value="ECO:0007669"/>
    <property type="project" value="UniProtKB-EC"/>
</dbReference>
<comment type="catalytic activity">
    <reaction evidence="11">
        <text>L-aspartate + ATP = 4-phospho-L-aspartate + ADP</text>
        <dbReference type="Rhea" id="RHEA:23776"/>
        <dbReference type="ChEBI" id="CHEBI:29991"/>
        <dbReference type="ChEBI" id="CHEBI:30616"/>
        <dbReference type="ChEBI" id="CHEBI:57535"/>
        <dbReference type="ChEBI" id="CHEBI:456216"/>
        <dbReference type="EC" id="2.7.2.4"/>
    </reaction>
</comment>
<evidence type="ECO:0000256" key="5">
    <source>
        <dbReference type="ARBA" id="ARBA00022605"/>
    </source>
</evidence>
<dbReference type="PANTHER" id="PTHR21499:SF3">
    <property type="entry name" value="ASPARTOKINASE"/>
    <property type="match status" value="1"/>
</dbReference>
<gene>
    <name evidence="15" type="ORF">UFOPK1762_00078</name>
    <name evidence="16" type="ORF">UFOPK1906_01012</name>
    <name evidence="17" type="ORF">UFOPK2624_02014</name>
    <name evidence="18" type="ORF">UFOPK2969_01039</name>
    <name evidence="19" type="ORF">UFOPK3010_01376</name>
    <name evidence="13" type="ORF">UFOPK3331_00577</name>
    <name evidence="20" type="ORF">UFOPK3785_00794</name>
    <name evidence="14" type="ORF">UFOPK4201_01100</name>
    <name evidence="21" type="ORF">UFOPK4371_02085</name>
</gene>
<evidence type="ECO:0000313" key="19">
    <source>
        <dbReference type="EMBL" id="CAB4814860.1"/>
    </source>
</evidence>
<dbReference type="Gene3D" id="3.30.2130.10">
    <property type="entry name" value="VC0802-like"/>
    <property type="match status" value="1"/>
</dbReference>
<evidence type="ECO:0000313" key="21">
    <source>
        <dbReference type="EMBL" id="CAB5078926.1"/>
    </source>
</evidence>
<protein>
    <recommendedName>
        <fullName evidence="4">aspartate kinase</fullName>
        <ecNumber evidence="4">2.7.2.4</ecNumber>
    </recommendedName>
</protein>
<keyword evidence="9" id="KW-0067">ATP-binding</keyword>
<comment type="pathway">
    <text evidence="2">Amino-acid biosynthesis; L-threonine biosynthesis; L-threonine from L-aspartate: step 1/5.</text>
</comment>
<dbReference type="AlphaFoldDB" id="A0A6J6APQ4"/>
<dbReference type="PROSITE" id="PS00324">
    <property type="entry name" value="ASPARTOKINASE"/>
    <property type="match status" value="1"/>
</dbReference>
<evidence type="ECO:0000256" key="9">
    <source>
        <dbReference type="ARBA" id="ARBA00022840"/>
    </source>
</evidence>
<feature type="domain" description="ACT" evidence="12">
    <location>
        <begin position="264"/>
        <end position="338"/>
    </location>
</feature>